<protein>
    <submittedName>
        <fullName evidence="1">Putative odorant receptor 41</fullName>
    </submittedName>
</protein>
<reference evidence="1" key="1">
    <citation type="submission" date="2017-08" db="EMBL/GenBank/DDBJ databases">
        <title>Analysis of the Antennal Transcriptome and Chemosensory-related Genes of Conopomorpha sinensis Bradley (Lepidoptera: Gracilariidae).</title>
        <authorList>
            <person name="Li P."/>
            <person name="Liu Y."/>
            <person name="Wang S."/>
            <person name="Sun H."/>
        </authorList>
    </citation>
    <scope>NUCLEOTIDE SEQUENCE</scope>
</reference>
<organism evidence="1">
    <name type="scientific">Conopomorpha sinensis</name>
    <name type="common">litch fruit borer</name>
    <dbReference type="NCBI Taxonomy" id="940481"/>
    <lineage>
        <taxon>Eukaryota</taxon>
        <taxon>Metazoa</taxon>
        <taxon>Ecdysozoa</taxon>
        <taxon>Arthropoda</taxon>
        <taxon>Hexapoda</taxon>
        <taxon>Insecta</taxon>
        <taxon>Pterygota</taxon>
        <taxon>Neoptera</taxon>
        <taxon>Endopterygota</taxon>
        <taxon>Lepidoptera</taxon>
        <taxon>Glossata</taxon>
        <taxon>Ditrysia</taxon>
        <taxon>Tineoidea</taxon>
        <taxon>Gracillariidae</taxon>
        <taxon>Conopomorpha</taxon>
    </lineage>
</organism>
<proteinExistence type="evidence at transcript level"/>
<sequence length="99" mass="11246">MNILTVQLSKCLIFTAGPFFNLTLATFINSNSVMSGAFESQWWRKPYCRKEMNILTVQLSKCLIFTAGPFFNLTLATFINILKGASSYYTLITKSRNED</sequence>
<evidence type="ECO:0000313" key="1">
    <source>
        <dbReference type="EMBL" id="AXY83410.1"/>
    </source>
</evidence>
<dbReference type="EMBL" id="MF625583">
    <property type="protein sequence ID" value="AXY83410.1"/>
    <property type="molecule type" value="mRNA"/>
</dbReference>
<name>A0A3Q8HE83_9NEOP</name>
<accession>A0A3Q8HE83</accession>
<dbReference type="AlphaFoldDB" id="A0A3Q8HE83"/>
<keyword evidence="1" id="KW-0675">Receptor</keyword>